<dbReference type="Pfam" id="PF17676">
    <property type="entry name" value="Peptidase_S66C"/>
    <property type="match status" value="1"/>
</dbReference>
<proteinExistence type="predicted"/>
<keyword evidence="3" id="KW-1185">Reference proteome</keyword>
<name>A0ABT8IR10_9BACL</name>
<gene>
    <name evidence="2" type="ORF">NWF35_15305</name>
</gene>
<comment type="caution">
    <text evidence="2">The sequence shown here is derived from an EMBL/GenBank/DDBJ whole genome shotgun (WGS) entry which is preliminary data.</text>
</comment>
<dbReference type="SUPFAM" id="SSF141986">
    <property type="entry name" value="LD-carboxypeptidase A C-terminal domain-like"/>
    <property type="match status" value="1"/>
</dbReference>
<accession>A0ABT8IR10</accession>
<organism evidence="2 3">
    <name type="scientific">Polycladomyces subterraneus</name>
    <dbReference type="NCBI Taxonomy" id="1016997"/>
    <lineage>
        <taxon>Bacteria</taxon>
        <taxon>Bacillati</taxon>
        <taxon>Bacillota</taxon>
        <taxon>Bacilli</taxon>
        <taxon>Bacillales</taxon>
        <taxon>Thermoactinomycetaceae</taxon>
        <taxon>Polycladomyces</taxon>
    </lineage>
</organism>
<dbReference type="InterPro" id="IPR040921">
    <property type="entry name" value="Peptidase_S66C"/>
</dbReference>
<dbReference type="Gene3D" id="3.50.30.60">
    <property type="entry name" value="LD-carboxypeptidase A C-terminal domain-like"/>
    <property type="match status" value="1"/>
</dbReference>
<evidence type="ECO:0000313" key="3">
    <source>
        <dbReference type="Proteomes" id="UP001174196"/>
    </source>
</evidence>
<dbReference type="InterPro" id="IPR003507">
    <property type="entry name" value="S66_fam"/>
</dbReference>
<dbReference type="RefSeq" id="WP_301240273.1">
    <property type="nucleotide sequence ID" value="NZ_JANRHH010000052.1"/>
</dbReference>
<reference evidence="2" key="1">
    <citation type="submission" date="2022-08" db="EMBL/GenBank/DDBJ databases">
        <title>Polycladomyces zharkentsis sp. nov., a novel thermophilic CMC and starch-degrading bacterium isolated from a geothermal spring in Kazakhstan.</title>
        <authorList>
            <person name="Mashzhan A."/>
            <person name="Kistaubaeva A."/>
            <person name="Javier-Lopez R."/>
            <person name="Birkeland N.-K."/>
        </authorList>
    </citation>
    <scope>NUCLEOTIDE SEQUENCE</scope>
    <source>
        <strain evidence="2">KSR 13</strain>
    </source>
</reference>
<dbReference type="Proteomes" id="UP001174196">
    <property type="component" value="Unassembled WGS sequence"/>
</dbReference>
<dbReference type="InterPro" id="IPR027461">
    <property type="entry name" value="Carboxypeptidase_A_C_sf"/>
</dbReference>
<evidence type="ECO:0000259" key="1">
    <source>
        <dbReference type="Pfam" id="PF17676"/>
    </source>
</evidence>
<sequence>MYQSSWERAFQNPGTGFYFDTPTEWKVLGREQIPKKKVTVTGRLLGGCLETLVSLVGTPYAPVHDFINNYMKEGVLWYLESAESSAAQIYRALWTMRENGWFERANGILFGRPGYYRDTKNFKLTDALYAIFDPLGIPVIYDVDIGHQPPQMILVNGALACVTVENGKGILEMTFK</sequence>
<dbReference type="PANTHER" id="PTHR30237">
    <property type="entry name" value="MURAMOYLTETRAPEPTIDE CARBOXYPEPTIDASE"/>
    <property type="match status" value="1"/>
</dbReference>
<evidence type="ECO:0000313" key="2">
    <source>
        <dbReference type="EMBL" id="MDN4595233.1"/>
    </source>
</evidence>
<dbReference type="EMBL" id="JANRHH010000052">
    <property type="protein sequence ID" value="MDN4595233.1"/>
    <property type="molecule type" value="Genomic_DNA"/>
</dbReference>
<protein>
    <recommendedName>
        <fullName evidence="1">LD-carboxypeptidase C-terminal domain-containing protein</fullName>
    </recommendedName>
</protein>
<feature type="domain" description="LD-carboxypeptidase C-terminal" evidence="1">
    <location>
        <begin position="41"/>
        <end position="161"/>
    </location>
</feature>